<proteinExistence type="predicted"/>
<dbReference type="OrthoDB" id="4937594at2"/>
<protein>
    <submittedName>
        <fullName evidence="1">Uncharacterized protein</fullName>
    </submittedName>
</protein>
<organism evidence="1 2">
    <name type="scientific">Cryobacterium cheniae</name>
    <dbReference type="NCBI Taxonomy" id="1259262"/>
    <lineage>
        <taxon>Bacteria</taxon>
        <taxon>Bacillati</taxon>
        <taxon>Actinomycetota</taxon>
        <taxon>Actinomycetes</taxon>
        <taxon>Micrococcales</taxon>
        <taxon>Microbacteriaceae</taxon>
        <taxon>Cryobacterium</taxon>
    </lineage>
</organism>
<reference evidence="1 2" key="1">
    <citation type="submission" date="2019-03" db="EMBL/GenBank/DDBJ databases">
        <title>Genomics of glacier-inhabiting Cryobacterium strains.</title>
        <authorList>
            <person name="Liu Q."/>
            <person name="Xin Y.-H."/>
        </authorList>
    </citation>
    <scope>NUCLEOTIDE SEQUENCE [LARGE SCALE GENOMIC DNA]</scope>
    <source>
        <strain evidence="1 2">TMT2-48-2</strain>
    </source>
</reference>
<gene>
    <name evidence="1" type="ORF">E3T23_00630</name>
</gene>
<dbReference type="PROSITE" id="PS51318">
    <property type="entry name" value="TAT"/>
    <property type="match status" value="1"/>
</dbReference>
<comment type="caution">
    <text evidence="1">The sequence shown here is derived from an EMBL/GenBank/DDBJ whole genome shotgun (WGS) entry which is preliminary data.</text>
</comment>
<accession>A0A4R8XYV5</accession>
<evidence type="ECO:0000313" key="1">
    <source>
        <dbReference type="EMBL" id="TFC84060.1"/>
    </source>
</evidence>
<dbReference type="Proteomes" id="UP000298433">
    <property type="component" value="Unassembled WGS sequence"/>
</dbReference>
<dbReference type="InterPro" id="IPR006311">
    <property type="entry name" value="TAT_signal"/>
</dbReference>
<name>A0A4R8XYV5_9MICO</name>
<evidence type="ECO:0000313" key="2">
    <source>
        <dbReference type="Proteomes" id="UP000298433"/>
    </source>
</evidence>
<sequence>MKQDFEGPRLDRRTVLRLGAALGVFAAAALAGTTPVRASATGLRAVLDDTTEIPLESGPLYSFRCSFLRGPVVEFSRLAEVWASTQYMRILSCEVNYIGPGEHSLTLEESAIVQVAEDAGLVVDDRAAAYLTILATCTRIPLDRLEVRLAELGAPVVTAALALAPEAPQAKQLAEWLARAT</sequence>
<dbReference type="RefSeq" id="WP_134368492.1">
    <property type="nucleotide sequence ID" value="NZ_SOGN01000007.1"/>
</dbReference>
<dbReference type="EMBL" id="SOGN01000007">
    <property type="protein sequence ID" value="TFC84060.1"/>
    <property type="molecule type" value="Genomic_DNA"/>
</dbReference>
<dbReference type="AlphaFoldDB" id="A0A4R8XYV5"/>
<keyword evidence="2" id="KW-1185">Reference proteome</keyword>